<gene>
    <name evidence="2" type="ORF">MET9862_00576</name>
</gene>
<dbReference type="RefSeq" id="WP_244612533.1">
    <property type="nucleotide sequence ID" value="NZ_CABFPH010000004.1"/>
</dbReference>
<name>A0A509E8T9_9HYPH</name>
<keyword evidence="3" id="KW-1185">Reference proteome</keyword>
<reference evidence="2 3" key="1">
    <citation type="submission" date="2019-06" db="EMBL/GenBank/DDBJ databases">
        <authorList>
            <person name="Rodrigo-Torres L."/>
            <person name="Arahal R. D."/>
            <person name="Lucena T."/>
        </authorList>
    </citation>
    <scope>NUCLEOTIDE SEQUENCE [LARGE SCALE GENOMIC DNA]</scope>
    <source>
        <strain evidence="2 3">SB0023/3</strain>
    </source>
</reference>
<dbReference type="Proteomes" id="UP000410984">
    <property type="component" value="Unassembled WGS sequence"/>
</dbReference>
<organism evidence="2 3">
    <name type="scientific">Methylobacterium symbioticum</name>
    <dbReference type="NCBI Taxonomy" id="2584084"/>
    <lineage>
        <taxon>Bacteria</taxon>
        <taxon>Pseudomonadati</taxon>
        <taxon>Pseudomonadota</taxon>
        <taxon>Alphaproteobacteria</taxon>
        <taxon>Hyphomicrobiales</taxon>
        <taxon>Methylobacteriaceae</taxon>
        <taxon>Methylobacterium</taxon>
    </lineage>
</organism>
<dbReference type="AlphaFoldDB" id="A0A509E8T9"/>
<evidence type="ECO:0000313" key="2">
    <source>
        <dbReference type="EMBL" id="VUD70015.1"/>
    </source>
</evidence>
<dbReference type="EMBL" id="CABFPH010000004">
    <property type="protein sequence ID" value="VUD70015.1"/>
    <property type="molecule type" value="Genomic_DNA"/>
</dbReference>
<proteinExistence type="predicted"/>
<sequence length="82" mass="9335">MPRYFFDLDAPDMAGHTAFTDLTGTEFPDVEAARRAALQFLPHYAGDALRPVRDQHTFNLQVRDESGDIVYRARLVLNGQRL</sequence>
<accession>A0A509E8T9</accession>
<evidence type="ECO:0000313" key="3">
    <source>
        <dbReference type="Proteomes" id="UP000410984"/>
    </source>
</evidence>
<feature type="domain" description="DUF6894" evidence="1">
    <location>
        <begin position="3"/>
        <end position="75"/>
    </location>
</feature>
<evidence type="ECO:0000259" key="1">
    <source>
        <dbReference type="Pfam" id="PF21834"/>
    </source>
</evidence>
<dbReference type="Pfam" id="PF21834">
    <property type="entry name" value="DUF6894"/>
    <property type="match status" value="1"/>
</dbReference>
<protein>
    <recommendedName>
        <fullName evidence="1">DUF6894 domain-containing protein</fullName>
    </recommendedName>
</protein>
<dbReference type="InterPro" id="IPR054189">
    <property type="entry name" value="DUF6894"/>
</dbReference>